<dbReference type="PANTHER" id="PTHR21240:SF27">
    <property type="entry name" value="2-AMINO-3-CARBOXYMUCONATE-6-SEMIALDEHYDE DECARBOXYLASE"/>
    <property type="match status" value="1"/>
</dbReference>
<comment type="similarity">
    <text evidence="2">Belongs to the metallo-dependent hydrolases superfamily. ACMSD family.</text>
</comment>
<evidence type="ECO:0000256" key="10">
    <source>
        <dbReference type="ARBA" id="ARBA00031120"/>
    </source>
</evidence>
<dbReference type="GO" id="GO:0046872">
    <property type="term" value="F:metal ion binding"/>
    <property type="evidence" value="ECO:0007669"/>
    <property type="project" value="UniProtKB-KW"/>
</dbReference>
<feature type="domain" description="Amidohydrolase-related" evidence="11">
    <location>
        <begin position="3"/>
        <end position="329"/>
    </location>
</feature>
<evidence type="ECO:0000256" key="2">
    <source>
        <dbReference type="ARBA" id="ARBA00005871"/>
    </source>
</evidence>
<keyword evidence="13" id="KW-1185">Reference proteome</keyword>
<dbReference type="GO" id="GO:0019748">
    <property type="term" value="P:secondary metabolic process"/>
    <property type="evidence" value="ECO:0007669"/>
    <property type="project" value="TreeGrafter"/>
</dbReference>
<keyword evidence="6" id="KW-0479">Metal-binding</keyword>
<evidence type="ECO:0000256" key="4">
    <source>
        <dbReference type="ARBA" id="ARBA00012365"/>
    </source>
</evidence>
<keyword evidence="7" id="KW-0210">Decarboxylase</keyword>
<evidence type="ECO:0000313" key="12">
    <source>
        <dbReference type="EMBL" id="RZF63501.1"/>
    </source>
</evidence>
<dbReference type="EC" id="4.1.1.45" evidence="4"/>
<dbReference type="InterPro" id="IPR032465">
    <property type="entry name" value="ACMSD"/>
</dbReference>
<dbReference type="GO" id="GO:0001760">
    <property type="term" value="F:aminocarboxymuconate-semialdehyde decarboxylase activity"/>
    <property type="evidence" value="ECO:0007669"/>
    <property type="project" value="UniProtKB-EC"/>
</dbReference>
<comment type="pathway">
    <text evidence="1">Secondary metabolite metabolism; quinolate metabolism.</text>
</comment>
<dbReference type="EMBL" id="SGIS01000025">
    <property type="protein sequence ID" value="RZF63501.1"/>
    <property type="molecule type" value="Genomic_DNA"/>
</dbReference>
<dbReference type="AlphaFoldDB" id="A0A4Q6XU51"/>
<accession>A0A4Q6XU51</accession>
<dbReference type="Proteomes" id="UP000292085">
    <property type="component" value="Unassembled WGS sequence"/>
</dbReference>
<keyword evidence="9" id="KW-0456">Lyase</keyword>
<evidence type="ECO:0000256" key="7">
    <source>
        <dbReference type="ARBA" id="ARBA00022793"/>
    </source>
</evidence>
<name>A0A4Q6XU51_9SPHN</name>
<protein>
    <recommendedName>
        <fullName evidence="5">2-amino-3-carboxymuconate-6-semialdehyde decarboxylase</fullName>
        <ecNumber evidence="4">4.1.1.45</ecNumber>
    </recommendedName>
    <alternativeName>
        <fullName evidence="10">Picolinate carboxylase</fullName>
    </alternativeName>
</protein>
<keyword evidence="8" id="KW-0862">Zinc</keyword>
<dbReference type="Gene3D" id="3.20.20.140">
    <property type="entry name" value="Metal-dependent hydrolases"/>
    <property type="match status" value="1"/>
</dbReference>
<evidence type="ECO:0000259" key="11">
    <source>
        <dbReference type="Pfam" id="PF04909"/>
    </source>
</evidence>
<dbReference type="OrthoDB" id="149172at2"/>
<dbReference type="GO" id="GO:0005829">
    <property type="term" value="C:cytosol"/>
    <property type="evidence" value="ECO:0007669"/>
    <property type="project" value="TreeGrafter"/>
</dbReference>
<evidence type="ECO:0000256" key="1">
    <source>
        <dbReference type="ARBA" id="ARBA00005079"/>
    </source>
</evidence>
<evidence type="ECO:0000256" key="3">
    <source>
        <dbReference type="ARBA" id="ARBA00011245"/>
    </source>
</evidence>
<organism evidence="12 13">
    <name type="scientific">Sphingomonas populi</name>
    <dbReference type="NCBI Taxonomy" id="2484750"/>
    <lineage>
        <taxon>Bacteria</taxon>
        <taxon>Pseudomonadati</taxon>
        <taxon>Pseudomonadota</taxon>
        <taxon>Alphaproteobacteria</taxon>
        <taxon>Sphingomonadales</taxon>
        <taxon>Sphingomonadaceae</taxon>
        <taxon>Sphingomonas</taxon>
    </lineage>
</organism>
<evidence type="ECO:0000313" key="13">
    <source>
        <dbReference type="Proteomes" id="UP000292085"/>
    </source>
</evidence>
<dbReference type="Pfam" id="PF04909">
    <property type="entry name" value="Amidohydro_2"/>
    <property type="match status" value="1"/>
</dbReference>
<gene>
    <name evidence="12" type="ORF">EWE75_15825</name>
</gene>
<dbReference type="RefSeq" id="WP_130159071.1">
    <property type="nucleotide sequence ID" value="NZ_SGIS01000025.1"/>
</dbReference>
<evidence type="ECO:0000256" key="6">
    <source>
        <dbReference type="ARBA" id="ARBA00022723"/>
    </source>
</evidence>
<dbReference type="InterPro" id="IPR032466">
    <property type="entry name" value="Metal_Hydrolase"/>
</dbReference>
<keyword evidence="12" id="KW-0378">Hydrolase</keyword>
<evidence type="ECO:0000256" key="5">
    <source>
        <dbReference type="ARBA" id="ARBA00021214"/>
    </source>
</evidence>
<dbReference type="PANTHER" id="PTHR21240">
    <property type="entry name" value="2-AMINO-3-CARBOXYLMUCONATE-6-SEMIALDEHYDE DECARBOXYLASE"/>
    <property type="match status" value="1"/>
</dbReference>
<dbReference type="SUPFAM" id="SSF51556">
    <property type="entry name" value="Metallo-dependent hydrolases"/>
    <property type="match status" value="1"/>
</dbReference>
<dbReference type="GO" id="GO:0016787">
    <property type="term" value="F:hydrolase activity"/>
    <property type="evidence" value="ECO:0007669"/>
    <property type="project" value="UniProtKB-KW"/>
</dbReference>
<evidence type="ECO:0000256" key="8">
    <source>
        <dbReference type="ARBA" id="ARBA00022833"/>
    </source>
</evidence>
<comment type="subunit">
    <text evidence="3">Monomer.</text>
</comment>
<proteinExistence type="inferred from homology"/>
<reference evidence="12 13" key="1">
    <citation type="submission" date="2019-02" db="EMBL/GenBank/DDBJ databases">
        <authorList>
            <person name="Li Y."/>
        </authorList>
    </citation>
    <scope>NUCLEOTIDE SEQUENCE [LARGE SCALE GENOMIC DNA]</scope>
    <source>
        <strain evidence="12 13">3-7</strain>
    </source>
</reference>
<sequence length="343" mass="38174">MIIDIHSHFFPKQWPDLAEKFGTPNWPWMKHIDGERATVMLGDKVFRPITSACWDPDKRIEDLDRDGVDLQVICATPVLFGYDRPADQALYCADIFNDAALDLVARSHGRLKALAQVPLQETDLACAAVSRAMRNGHLGVQIGNHLGERELDDPAFLTFLHHCADEGAAVFVHPWDMMAPERMPRYMLGWLVAMAAETQLSILSLILSGAFERLPKSLRICFAHGGGSFAYLLGRADNAWHHRDIVRKDSPHPPSHYVDRFYCDSAVFDDKALRLLVDVMGKERVVLGTDYPFPLGEQRLGHLVGTTSVLSDEERAAIQGSNALAFLGIEEAEITGARAYAAE</sequence>
<evidence type="ECO:0000256" key="9">
    <source>
        <dbReference type="ARBA" id="ARBA00023239"/>
    </source>
</evidence>
<comment type="caution">
    <text evidence="12">The sequence shown here is derived from an EMBL/GenBank/DDBJ whole genome shotgun (WGS) entry which is preliminary data.</text>
</comment>
<dbReference type="InterPro" id="IPR006680">
    <property type="entry name" value="Amidohydro-rel"/>
</dbReference>